<keyword evidence="5 7" id="KW-0472">Membrane</keyword>
<feature type="compositionally biased region" description="Pro residues" evidence="6">
    <location>
        <begin position="363"/>
        <end position="381"/>
    </location>
</feature>
<feature type="transmembrane region" description="Helical" evidence="7">
    <location>
        <begin position="29"/>
        <end position="51"/>
    </location>
</feature>
<comment type="subcellular location">
    <subcellularLocation>
        <location evidence="1">Membrane</location>
        <topology evidence="1">Multi-pass membrane protein</topology>
    </subcellularLocation>
</comment>
<dbReference type="Pfam" id="PF04610">
    <property type="entry name" value="TrbL"/>
    <property type="match status" value="1"/>
</dbReference>
<evidence type="ECO:0000256" key="5">
    <source>
        <dbReference type="ARBA" id="ARBA00023136"/>
    </source>
</evidence>
<evidence type="ECO:0008006" key="10">
    <source>
        <dbReference type="Google" id="ProtNLM"/>
    </source>
</evidence>
<keyword evidence="3 7" id="KW-0812">Transmembrane</keyword>
<feature type="transmembrane region" description="Helical" evidence="7">
    <location>
        <begin position="147"/>
        <end position="169"/>
    </location>
</feature>
<reference evidence="8 9" key="1">
    <citation type="journal article" date="2020" name="Int. J. Syst. Evol. Microbiol.">
        <title>Novel acetic acid bacteria from cider fermentations: Acetobacter conturbans sp. nov. and Acetobacter fallax sp. nov.</title>
        <authorList>
            <person name="Sombolestani A.S."/>
            <person name="Cleenwerck I."/>
            <person name="Cnockaert M."/>
            <person name="Borremans W."/>
            <person name="Wieme A.D."/>
            <person name="De Vuyst L."/>
            <person name="Vandamme P."/>
        </authorList>
    </citation>
    <scope>NUCLEOTIDE SEQUENCE [LARGE SCALE GENOMIC DNA]</scope>
    <source>
        <strain evidence="8 9">LMG 1627</strain>
    </source>
</reference>
<organism evidence="8 9">
    <name type="scientific">Acetobacter conturbans</name>
    <dbReference type="NCBI Taxonomy" id="1737472"/>
    <lineage>
        <taxon>Bacteria</taxon>
        <taxon>Pseudomonadati</taxon>
        <taxon>Pseudomonadota</taxon>
        <taxon>Alphaproteobacteria</taxon>
        <taxon>Acetobacterales</taxon>
        <taxon>Acetobacteraceae</taxon>
        <taxon>Acetobacter</taxon>
    </lineage>
</organism>
<feature type="transmembrane region" description="Helical" evidence="7">
    <location>
        <begin position="71"/>
        <end position="91"/>
    </location>
</feature>
<comment type="similarity">
    <text evidence="2">Belongs to the TrbL/VirB6 family.</text>
</comment>
<feature type="transmembrane region" description="Helical" evidence="7">
    <location>
        <begin position="241"/>
        <end position="265"/>
    </location>
</feature>
<evidence type="ECO:0000256" key="7">
    <source>
        <dbReference type="SAM" id="Phobius"/>
    </source>
</evidence>
<dbReference type="RefSeq" id="WP_173571160.1">
    <property type="nucleotide sequence ID" value="NZ_WOSY01000020.1"/>
</dbReference>
<feature type="transmembrane region" description="Helical" evidence="7">
    <location>
        <begin position="176"/>
        <end position="196"/>
    </location>
</feature>
<feature type="region of interest" description="Disordered" evidence="6">
    <location>
        <begin position="351"/>
        <end position="381"/>
    </location>
</feature>
<sequence>MTTTVKALAPIGSFVTNFDTQITNAQTTAVSGVVAAMGQPLLACAVIYLAIEGWKVAAGDLDRLNSLTFNFAKILFIFYVATNLTVFNQWVVGVWEQGFPTAISNAVVSNGSQASTVSGVAGSIDTLWNDMWLRAVKILKNAGYTDIASRIIAVLTVLVGGLGLVLIAGVYLIARLLFAIVVVLGPVCIGCAMFPTTRPIFERWIGKGVSMIVLQVAAVITMQMVLTGADGWAHDNSPLDAAGVAGLVQNEVSFVVWICLGAFAIYSLPTLAYSIGTGIAVSFAPIVAAALAAATGGMSLLSGGGSGGEAPVPAALPGGSGASGEGGGSDGFGGYSLDLGQARLESAATTSMLAGGGGDAGYLPPPPPALPPPPIMLPPPA</sequence>
<keyword evidence="9" id="KW-1185">Reference proteome</keyword>
<feature type="transmembrane region" description="Helical" evidence="7">
    <location>
        <begin position="271"/>
        <end position="294"/>
    </location>
</feature>
<keyword evidence="4 7" id="KW-1133">Transmembrane helix</keyword>
<comment type="caution">
    <text evidence="8">The sequence shown here is derived from an EMBL/GenBank/DDBJ whole genome shotgun (WGS) entry which is preliminary data.</text>
</comment>
<accession>A0ABX0K5H4</accession>
<dbReference type="InterPro" id="IPR007688">
    <property type="entry name" value="Conjugal_tfr_TrbL/VirB6"/>
</dbReference>
<feature type="transmembrane region" description="Helical" evidence="7">
    <location>
        <begin position="208"/>
        <end position="229"/>
    </location>
</feature>
<proteinExistence type="inferred from homology"/>
<evidence type="ECO:0000313" key="8">
    <source>
        <dbReference type="EMBL" id="NHN89860.1"/>
    </source>
</evidence>
<evidence type="ECO:0000313" key="9">
    <source>
        <dbReference type="Proteomes" id="UP000631653"/>
    </source>
</evidence>
<gene>
    <name evidence="8" type="ORF">GOB81_14730</name>
</gene>
<evidence type="ECO:0000256" key="4">
    <source>
        <dbReference type="ARBA" id="ARBA00022989"/>
    </source>
</evidence>
<dbReference type="Proteomes" id="UP000631653">
    <property type="component" value="Unassembled WGS sequence"/>
</dbReference>
<name>A0ABX0K5H4_9PROT</name>
<dbReference type="EMBL" id="WOSY01000020">
    <property type="protein sequence ID" value="NHN89860.1"/>
    <property type="molecule type" value="Genomic_DNA"/>
</dbReference>
<evidence type="ECO:0000256" key="3">
    <source>
        <dbReference type="ARBA" id="ARBA00022692"/>
    </source>
</evidence>
<protein>
    <recommendedName>
        <fullName evidence="10">Conjugal transfer protein TrbL</fullName>
    </recommendedName>
</protein>
<evidence type="ECO:0000256" key="6">
    <source>
        <dbReference type="SAM" id="MobiDB-lite"/>
    </source>
</evidence>
<evidence type="ECO:0000256" key="1">
    <source>
        <dbReference type="ARBA" id="ARBA00004141"/>
    </source>
</evidence>
<evidence type="ECO:0000256" key="2">
    <source>
        <dbReference type="ARBA" id="ARBA00007802"/>
    </source>
</evidence>